<protein>
    <submittedName>
        <fullName evidence="1">Uncharacterized protein</fullName>
    </submittedName>
</protein>
<dbReference type="OrthoDB" id="1955035at2"/>
<keyword evidence="2" id="KW-1185">Reference proteome</keyword>
<evidence type="ECO:0000313" key="1">
    <source>
        <dbReference type="EMBL" id="SFE91672.1"/>
    </source>
</evidence>
<reference evidence="2" key="1">
    <citation type="submission" date="2016-10" db="EMBL/GenBank/DDBJ databases">
        <authorList>
            <person name="Varghese N."/>
            <person name="Submissions S."/>
        </authorList>
    </citation>
    <scope>NUCLEOTIDE SEQUENCE [LARGE SCALE GENOMIC DNA]</scope>
    <source>
        <strain evidence="2">CGMCC 1.10223</strain>
    </source>
</reference>
<dbReference type="Proteomes" id="UP000183410">
    <property type="component" value="Unassembled WGS sequence"/>
</dbReference>
<gene>
    <name evidence="1" type="ORF">SAMN04487969_10983</name>
</gene>
<proteinExistence type="predicted"/>
<dbReference type="AlphaFoldDB" id="A0A1I2EFF3"/>
<evidence type="ECO:0000313" key="2">
    <source>
        <dbReference type="Proteomes" id="UP000183410"/>
    </source>
</evidence>
<name>A0A1I2EFF3_9BACL</name>
<accession>A0A1I2EFF3</accession>
<dbReference type="Pfam" id="PF21835">
    <property type="entry name" value="YIEGIA_cap"/>
    <property type="match status" value="1"/>
</dbReference>
<sequence length="59" mass="6246">MANIVAVVSSNRDVSGGGAPIFFAGSEQELEQTAFLLEKILNANAHNLKNGVIILVNHL</sequence>
<organism evidence="1 2">
    <name type="scientific">Paenibacillus algorifonticola</name>
    <dbReference type="NCBI Taxonomy" id="684063"/>
    <lineage>
        <taxon>Bacteria</taxon>
        <taxon>Bacillati</taxon>
        <taxon>Bacillota</taxon>
        <taxon>Bacilli</taxon>
        <taxon>Bacillales</taxon>
        <taxon>Paenibacillaceae</taxon>
        <taxon>Paenibacillus</taxon>
    </lineage>
</organism>
<dbReference type="InterPro" id="IPR054055">
    <property type="entry name" value="YpzH"/>
</dbReference>
<dbReference type="RefSeq" id="WP_046232017.1">
    <property type="nucleotide sequence ID" value="NZ_FONN01000009.1"/>
</dbReference>
<dbReference type="EMBL" id="FONN01000009">
    <property type="protein sequence ID" value="SFE91672.1"/>
    <property type="molecule type" value="Genomic_DNA"/>
</dbReference>